<dbReference type="EMBL" id="JANPWB010000010">
    <property type="protein sequence ID" value="KAJ1136963.1"/>
    <property type="molecule type" value="Genomic_DNA"/>
</dbReference>
<evidence type="ECO:0000313" key="2">
    <source>
        <dbReference type="EMBL" id="KAJ1136963.1"/>
    </source>
</evidence>
<feature type="compositionally biased region" description="Basic and acidic residues" evidence="1">
    <location>
        <begin position="69"/>
        <end position="81"/>
    </location>
</feature>
<accession>A0AAV7QFA1</accession>
<evidence type="ECO:0000313" key="3">
    <source>
        <dbReference type="Proteomes" id="UP001066276"/>
    </source>
</evidence>
<protein>
    <submittedName>
        <fullName evidence="2">Uncharacterized protein</fullName>
    </submittedName>
</protein>
<name>A0AAV7QFA1_PLEWA</name>
<gene>
    <name evidence="2" type="ORF">NDU88_003376</name>
</gene>
<dbReference type="Proteomes" id="UP001066276">
    <property type="component" value="Chromosome 6"/>
</dbReference>
<dbReference type="AlphaFoldDB" id="A0AAV7QFA1"/>
<reference evidence="2" key="1">
    <citation type="journal article" date="2022" name="bioRxiv">
        <title>Sequencing and chromosome-scale assembly of the giantPleurodeles waltlgenome.</title>
        <authorList>
            <person name="Brown T."/>
            <person name="Elewa A."/>
            <person name="Iarovenko S."/>
            <person name="Subramanian E."/>
            <person name="Araus A.J."/>
            <person name="Petzold A."/>
            <person name="Susuki M."/>
            <person name="Suzuki K.-i.T."/>
            <person name="Hayashi T."/>
            <person name="Toyoda A."/>
            <person name="Oliveira C."/>
            <person name="Osipova E."/>
            <person name="Leigh N.D."/>
            <person name="Simon A."/>
            <person name="Yun M.H."/>
        </authorList>
    </citation>
    <scope>NUCLEOTIDE SEQUENCE</scope>
    <source>
        <strain evidence="2">20211129_DDA</strain>
        <tissue evidence="2">Liver</tissue>
    </source>
</reference>
<keyword evidence="3" id="KW-1185">Reference proteome</keyword>
<evidence type="ECO:0000256" key="1">
    <source>
        <dbReference type="SAM" id="MobiDB-lite"/>
    </source>
</evidence>
<sequence>MAVGPASPTAFECIGPLWGVIQCAGSALPVALGGSGRIGSRRRSSSAAVFPPWVAAWTRAADPPGGGSRAEEQASKRRIGDGDSQWGLRCCTCVGQDWVAHLGSVVHAAACVPGDQLDAAGSVACPAQGCGGGHRLICAYRGTTVLGPPPSSVPWWVDQHDHPDREVRSCRAQGIRPNTWSCKLT</sequence>
<comment type="caution">
    <text evidence="2">The sequence shown here is derived from an EMBL/GenBank/DDBJ whole genome shotgun (WGS) entry which is preliminary data.</text>
</comment>
<organism evidence="2 3">
    <name type="scientific">Pleurodeles waltl</name>
    <name type="common">Iberian ribbed newt</name>
    <dbReference type="NCBI Taxonomy" id="8319"/>
    <lineage>
        <taxon>Eukaryota</taxon>
        <taxon>Metazoa</taxon>
        <taxon>Chordata</taxon>
        <taxon>Craniata</taxon>
        <taxon>Vertebrata</taxon>
        <taxon>Euteleostomi</taxon>
        <taxon>Amphibia</taxon>
        <taxon>Batrachia</taxon>
        <taxon>Caudata</taxon>
        <taxon>Salamandroidea</taxon>
        <taxon>Salamandridae</taxon>
        <taxon>Pleurodelinae</taxon>
        <taxon>Pleurodeles</taxon>
    </lineage>
</organism>
<feature type="region of interest" description="Disordered" evidence="1">
    <location>
        <begin position="60"/>
        <end position="81"/>
    </location>
</feature>
<proteinExistence type="predicted"/>